<evidence type="ECO:0000313" key="4">
    <source>
        <dbReference type="Proteomes" id="UP000709466"/>
    </source>
</evidence>
<evidence type="ECO:0000259" key="2">
    <source>
        <dbReference type="Pfam" id="PF12705"/>
    </source>
</evidence>
<reference evidence="3 4" key="1">
    <citation type="submission" date="2020-03" db="EMBL/GenBank/DDBJ databases">
        <title>Bacterial isolates of synthetic phycosphere.</title>
        <authorList>
            <person name="Fu H."/>
            <person name="Moran M.A."/>
        </authorList>
    </citation>
    <scope>NUCLEOTIDE SEQUENCE [LARGE SCALE GENOMIC DNA]</scope>
    <source>
        <strain evidence="3 4">HF1</strain>
    </source>
</reference>
<dbReference type="Proteomes" id="UP000709466">
    <property type="component" value="Unassembled WGS sequence"/>
</dbReference>
<dbReference type="NCBIfam" id="TIGR02786">
    <property type="entry name" value="addB_alphas"/>
    <property type="match status" value="1"/>
</dbReference>
<dbReference type="RefSeq" id="WP_167636318.1">
    <property type="nucleotide sequence ID" value="NZ_JAATOP010000002.1"/>
</dbReference>
<dbReference type="InterPro" id="IPR014153">
    <property type="entry name" value="Ds_break_AddB"/>
</dbReference>
<dbReference type="InterPro" id="IPR027417">
    <property type="entry name" value="P-loop_NTPase"/>
</dbReference>
<dbReference type="Gene3D" id="3.90.320.10">
    <property type="match status" value="1"/>
</dbReference>
<gene>
    <name evidence="3" type="primary">addB</name>
    <name evidence="3" type="ORF">HCZ30_03135</name>
</gene>
<evidence type="ECO:0000313" key="3">
    <source>
        <dbReference type="EMBL" id="NIY71425.1"/>
    </source>
</evidence>
<keyword evidence="4" id="KW-1185">Reference proteome</keyword>
<dbReference type="EMBL" id="JAATOP010000002">
    <property type="protein sequence ID" value="NIY71425.1"/>
    <property type="molecule type" value="Genomic_DNA"/>
</dbReference>
<dbReference type="InterPro" id="IPR038726">
    <property type="entry name" value="PDDEXK_AddAB-type"/>
</dbReference>
<protein>
    <submittedName>
        <fullName evidence="3">Double-strand break repair protein AddB</fullName>
    </submittedName>
</protein>
<dbReference type="Pfam" id="PF12705">
    <property type="entry name" value="PDDEXK_1"/>
    <property type="match status" value="1"/>
</dbReference>
<comment type="caution">
    <text evidence="3">The sequence shown here is derived from an EMBL/GenBank/DDBJ whole genome shotgun (WGS) entry which is preliminary data.</text>
</comment>
<dbReference type="SUPFAM" id="SSF52540">
    <property type="entry name" value="P-loop containing nucleoside triphosphate hydrolases"/>
    <property type="match status" value="1"/>
</dbReference>
<feature type="domain" description="PD-(D/E)XK endonuclease-like" evidence="2">
    <location>
        <begin position="715"/>
        <end position="938"/>
    </location>
</feature>
<organism evidence="3 4">
    <name type="scientific">Marivivens donghaensis</name>
    <dbReference type="NCBI Taxonomy" id="1699413"/>
    <lineage>
        <taxon>Bacteria</taxon>
        <taxon>Pseudomonadati</taxon>
        <taxon>Pseudomonadota</taxon>
        <taxon>Alphaproteobacteria</taxon>
        <taxon>Rhodobacterales</taxon>
        <taxon>Paracoccaceae</taxon>
        <taxon>Marivivens group</taxon>
        <taxon>Marivivens</taxon>
    </lineage>
</organism>
<name>A0ABX0VVE9_9RHOB</name>
<feature type="region of interest" description="Disordered" evidence="1">
    <location>
        <begin position="694"/>
        <end position="714"/>
    </location>
</feature>
<accession>A0ABX0VVE9</accession>
<dbReference type="InterPro" id="IPR011604">
    <property type="entry name" value="PDDEXK-like_dom_sf"/>
</dbReference>
<sequence>MMFEPTDRPRIYGLPTGVDFASELAKGITDRLGGMAPHEIARTEVYLNTRRMQRRLREVFDQGPARLLPRVRLVTDLARDPASSTLPQPISPLRRRLELSRFVSALLESEPDLAPRSALYDLSDSLAALMDEMHGEGVPPEAILDLDVADSSGHWERALKFIRIVTQFYDHVETPPDTEARQRMVIEQLIERWEAQPPDHPIIVAGSTGSRGATAMFMDAVSRLPQGAIILPGVDFDMPASVWDGMTDKTTSEDHPQYRFRHFLDRMEVNIRDLASWTETAPFAPARNKVVSLSLRPAPVTDQWLVDGPALGDLEHAMDGVTLVEAPTPRAEAETIALRLRAAMDEGLKAALITPDRMLTRQVAAALDRWNIKPDDSAGQPLHLSAPGRMLRQVAALLSEKITGEMLLSLLKHPLVATGVAGERGDHIRLTNKLEMHIRRYGPAYPDSASMNDWAKVVADQPWAHWIGKLLDVAIAWQNSGHERPLVDHITKHIALTEAFAAGPNGPDSGELWKESAGRTALNVMSDFAKQADAAGDINARDYLTMMSSILQANEVRNPDLVHSNVLFWGALEARVQSADLVILGGMNDGVWPETPSPDPWLNREMRQKAGLLLPERRIGLSAHDYQQAVAAKTVWITRSIRSDEAETVPSRWVNRLTNLLDGLPDQGGRKALAAMRERGAKWIAEAHVLSQPAVRTENAHRPSPQPPVDARPKQLSVTEIQRLIRDPYSIYAKRVLGLKKLDPLVPTADAPLRGDIIHKVLEDFIREGHDPALPASRDRLMEITRSRLADMCPWPTARRLWYAKMERVVDKFLRGEIRRQASGTPEWFEEWGELDIPDLDMKLVGKADRIDLTDANEVILYDYKTGSISTVDQQKAFDKQLLIEAAMAARGAFKNVGKRTAAAAEFVAVGSGKDTPAPFEDAPPEEEWARFLDLIRAWRNAEKGYTARMAAEKLAFGSDYDHLSRYGEWDMSHAPKKERLK</sequence>
<evidence type="ECO:0000256" key="1">
    <source>
        <dbReference type="SAM" id="MobiDB-lite"/>
    </source>
</evidence>
<proteinExistence type="predicted"/>